<evidence type="ECO:0000256" key="5">
    <source>
        <dbReference type="ARBA" id="ARBA00022617"/>
    </source>
</evidence>
<evidence type="ECO:0000256" key="14">
    <source>
        <dbReference type="RuleBase" id="RU000461"/>
    </source>
</evidence>
<keyword evidence="7 13" id="KW-0479">Metal-binding</keyword>
<dbReference type="RefSeq" id="XP_003036332.1">
    <property type="nucleotide sequence ID" value="XM_003036286.1"/>
</dbReference>
<dbReference type="InterPro" id="IPR036396">
    <property type="entry name" value="Cyt_P450_sf"/>
</dbReference>
<evidence type="ECO:0000256" key="9">
    <source>
        <dbReference type="ARBA" id="ARBA00023002"/>
    </source>
</evidence>
<evidence type="ECO:0000256" key="8">
    <source>
        <dbReference type="ARBA" id="ARBA00022989"/>
    </source>
</evidence>
<organism evidence="16">
    <name type="scientific">Schizophyllum commune (strain H4-8 / FGSC 9210)</name>
    <name type="common">Split gill fungus</name>
    <dbReference type="NCBI Taxonomy" id="578458"/>
    <lineage>
        <taxon>Eukaryota</taxon>
        <taxon>Fungi</taxon>
        <taxon>Dikarya</taxon>
        <taxon>Basidiomycota</taxon>
        <taxon>Agaricomycotina</taxon>
        <taxon>Agaricomycetes</taxon>
        <taxon>Agaricomycetidae</taxon>
        <taxon>Agaricales</taxon>
        <taxon>Schizophyllaceae</taxon>
        <taxon>Schizophyllum</taxon>
    </lineage>
</organism>
<keyword evidence="9 14" id="KW-0560">Oxidoreductase</keyword>
<dbReference type="PROSITE" id="PS00086">
    <property type="entry name" value="CYTOCHROME_P450"/>
    <property type="match status" value="1"/>
</dbReference>
<dbReference type="InParanoid" id="D8PUL2"/>
<evidence type="ECO:0000256" key="3">
    <source>
        <dbReference type="ARBA" id="ARBA00004721"/>
    </source>
</evidence>
<evidence type="ECO:0000256" key="13">
    <source>
        <dbReference type="PIRSR" id="PIRSR602403-1"/>
    </source>
</evidence>
<comment type="cofactor">
    <cofactor evidence="1 13">
        <name>heme</name>
        <dbReference type="ChEBI" id="CHEBI:30413"/>
    </cofactor>
</comment>
<keyword evidence="8" id="KW-1133">Transmembrane helix</keyword>
<dbReference type="PANTHER" id="PTHR24305:SF166">
    <property type="entry name" value="CYTOCHROME P450 12A4, MITOCHONDRIAL-RELATED"/>
    <property type="match status" value="1"/>
</dbReference>
<dbReference type="Proteomes" id="UP000007431">
    <property type="component" value="Unassembled WGS sequence"/>
</dbReference>
<dbReference type="InterPro" id="IPR002403">
    <property type="entry name" value="Cyt_P450_E_grp-IV"/>
</dbReference>
<dbReference type="InterPro" id="IPR001128">
    <property type="entry name" value="Cyt_P450"/>
</dbReference>
<dbReference type="GO" id="GO:0016020">
    <property type="term" value="C:membrane"/>
    <property type="evidence" value="ECO:0007669"/>
    <property type="project" value="UniProtKB-SubCell"/>
</dbReference>
<evidence type="ECO:0000313" key="15">
    <source>
        <dbReference type="EMBL" id="EFJ01430.1"/>
    </source>
</evidence>
<dbReference type="InterPro" id="IPR050121">
    <property type="entry name" value="Cytochrome_P450_monoxygenase"/>
</dbReference>
<dbReference type="InterPro" id="IPR017972">
    <property type="entry name" value="Cyt_P450_CS"/>
</dbReference>
<dbReference type="OrthoDB" id="1470350at2759"/>
<dbReference type="EMBL" id="GL377303">
    <property type="protein sequence ID" value="EFJ01430.1"/>
    <property type="molecule type" value="Genomic_DNA"/>
</dbReference>
<reference evidence="15 16" key="1">
    <citation type="journal article" date="2010" name="Nat. Biotechnol.">
        <title>Genome sequence of the model mushroom Schizophyllum commune.</title>
        <authorList>
            <person name="Ohm R.A."/>
            <person name="de Jong J.F."/>
            <person name="Lugones L.G."/>
            <person name="Aerts A."/>
            <person name="Kothe E."/>
            <person name="Stajich J.E."/>
            <person name="de Vries R.P."/>
            <person name="Record E."/>
            <person name="Levasseur A."/>
            <person name="Baker S.E."/>
            <person name="Bartholomew K.A."/>
            <person name="Coutinho P.M."/>
            <person name="Erdmann S."/>
            <person name="Fowler T.J."/>
            <person name="Gathman A.C."/>
            <person name="Lombard V."/>
            <person name="Henrissat B."/>
            <person name="Knabe N."/>
            <person name="Kuees U."/>
            <person name="Lilly W.W."/>
            <person name="Lindquist E."/>
            <person name="Lucas S."/>
            <person name="Magnuson J.K."/>
            <person name="Piumi F."/>
            <person name="Raudaskoski M."/>
            <person name="Salamov A."/>
            <person name="Schmutz J."/>
            <person name="Schwarze F.W.M.R."/>
            <person name="vanKuyk P.A."/>
            <person name="Horton J.S."/>
            <person name="Grigoriev I.V."/>
            <person name="Woesten H.A.B."/>
        </authorList>
    </citation>
    <scope>NUCLEOTIDE SEQUENCE [LARGE SCALE GENOMIC DNA]</scope>
    <source>
        <strain evidence="16">H4-8 / FGSC 9210</strain>
    </source>
</reference>
<dbReference type="PANTHER" id="PTHR24305">
    <property type="entry name" value="CYTOCHROME P450"/>
    <property type="match status" value="1"/>
</dbReference>
<proteinExistence type="inferred from homology"/>
<evidence type="ECO:0000256" key="12">
    <source>
        <dbReference type="ARBA" id="ARBA00023136"/>
    </source>
</evidence>
<dbReference type="PRINTS" id="PR00385">
    <property type="entry name" value="P450"/>
</dbReference>
<evidence type="ECO:0000256" key="6">
    <source>
        <dbReference type="ARBA" id="ARBA00022692"/>
    </source>
</evidence>
<keyword evidence="10 13" id="KW-0408">Iron</keyword>
<evidence type="ECO:0000256" key="7">
    <source>
        <dbReference type="ARBA" id="ARBA00022723"/>
    </source>
</evidence>
<dbReference type="GeneID" id="9586922"/>
<keyword evidence="11 14" id="KW-0503">Monooxygenase</keyword>
<dbReference type="SUPFAM" id="SSF48264">
    <property type="entry name" value="Cytochrome P450"/>
    <property type="match status" value="1"/>
</dbReference>
<evidence type="ECO:0000256" key="11">
    <source>
        <dbReference type="ARBA" id="ARBA00023033"/>
    </source>
</evidence>
<dbReference type="Pfam" id="PF00067">
    <property type="entry name" value="p450"/>
    <property type="match status" value="1"/>
</dbReference>
<comment type="pathway">
    <text evidence="3">Secondary metabolite biosynthesis; terpenoid biosynthesis.</text>
</comment>
<accession>D8PUL2</accession>
<dbReference type="Gene3D" id="1.10.630.10">
    <property type="entry name" value="Cytochrome P450"/>
    <property type="match status" value="1"/>
</dbReference>
<dbReference type="OMA" id="WRRNSRE"/>
<dbReference type="GO" id="GO:0005506">
    <property type="term" value="F:iron ion binding"/>
    <property type="evidence" value="ECO:0007669"/>
    <property type="project" value="InterPro"/>
</dbReference>
<evidence type="ECO:0000256" key="4">
    <source>
        <dbReference type="ARBA" id="ARBA00010617"/>
    </source>
</evidence>
<keyword evidence="12" id="KW-0472">Membrane</keyword>
<gene>
    <name evidence="15" type="ORF">SCHCODRAFT_106272</name>
</gene>
<dbReference type="VEuPathDB" id="FungiDB:SCHCODRAFT_01120318"/>
<protein>
    <recommendedName>
        <fullName evidence="17">Cytochrome P450</fullName>
    </recommendedName>
</protein>
<dbReference type="KEGG" id="scm:SCHCO_01120318"/>
<sequence>MVFTLVSSTALVIFVAAFVAYMRRRLHPISILRGHGHWILGFLPMRSNTAHAGKLELELLRTYGGAAKLKGAFGRRLLWVCDPKAAQYILQGADYGFERADEKKEFVRFSIGSSILIAKGDVHKRHRRIMQPGFGAVAVTTYIPIFAQTARRMSELWVEALQDKEEAKLDMMFWTVRATLDALGEAAFDYEFDALSDSPNEITRLFGNFVVKSGLRPSDWEIFLGQAVTLLPNQIIQLWNAFMPNKRRTILRDVRWTCERIASQLIAEKSAAVIADRTGTDVMSLLVKANLSADAESRLNDEEMLGQLSTLILAGHETTASAIAWALYELARDPAMQNRLREEIRTMRRERNEPELTAATLDSMPYLNAVIKETLRMRPTVNNLQKQATQDGLIPLLTPVIGEGGVLVREIIVRKGQKVWLNEDIFGPDADLFNPERWLEDGHVARQATVGVYGNLLTFGGGHRACLGWRFAIYELSAFLVELLDQFQFEVDANVKIWSGAADSVMTPMVEGELDKGTQLPLRVRLASMAE</sequence>
<evidence type="ECO:0000313" key="16">
    <source>
        <dbReference type="Proteomes" id="UP000007431"/>
    </source>
</evidence>
<dbReference type="HOGENOM" id="CLU_001570_5_11_1"/>
<keyword evidence="6" id="KW-0812">Transmembrane</keyword>
<dbReference type="STRING" id="578458.D8PUL2"/>
<feature type="binding site" description="axial binding residue" evidence="13">
    <location>
        <position position="466"/>
    </location>
    <ligand>
        <name>heme</name>
        <dbReference type="ChEBI" id="CHEBI:30413"/>
    </ligand>
    <ligandPart>
        <name>Fe</name>
        <dbReference type="ChEBI" id="CHEBI:18248"/>
    </ligandPart>
</feature>
<evidence type="ECO:0008006" key="17">
    <source>
        <dbReference type="Google" id="ProtNLM"/>
    </source>
</evidence>
<keyword evidence="16" id="KW-1185">Reference proteome</keyword>
<evidence type="ECO:0000256" key="2">
    <source>
        <dbReference type="ARBA" id="ARBA00004370"/>
    </source>
</evidence>
<evidence type="ECO:0000256" key="1">
    <source>
        <dbReference type="ARBA" id="ARBA00001971"/>
    </source>
</evidence>
<feature type="non-terminal residue" evidence="15">
    <location>
        <position position="531"/>
    </location>
</feature>
<comment type="subcellular location">
    <subcellularLocation>
        <location evidence="2">Membrane</location>
    </subcellularLocation>
</comment>
<comment type="similarity">
    <text evidence="4 14">Belongs to the cytochrome P450 family.</text>
</comment>
<dbReference type="GO" id="GO:0004497">
    <property type="term" value="F:monooxygenase activity"/>
    <property type="evidence" value="ECO:0007669"/>
    <property type="project" value="UniProtKB-KW"/>
</dbReference>
<name>D8PUL2_SCHCM</name>
<dbReference type="GO" id="GO:0016705">
    <property type="term" value="F:oxidoreductase activity, acting on paired donors, with incorporation or reduction of molecular oxygen"/>
    <property type="evidence" value="ECO:0007669"/>
    <property type="project" value="InterPro"/>
</dbReference>
<dbReference type="eggNOG" id="KOG0157">
    <property type="taxonomic scope" value="Eukaryota"/>
</dbReference>
<evidence type="ECO:0000256" key="10">
    <source>
        <dbReference type="ARBA" id="ARBA00023004"/>
    </source>
</evidence>
<dbReference type="PRINTS" id="PR00465">
    <property type="entry name" value="EP450IV"/>
</dbReference>
<dbReference type="GO" id="GO:0020037">
    <property type="term" value="F:heme binding"/>
    <property type="evidence" value="ECO:0007669"/>
    <property type="project" value="InterPro"/>
</dbReference>
<keyword evidence="5 13" id="KW-0349">Heme</keyword>
<dbReference type="AlphaFoldDB" id="D8PUL2"/>